<proteinExistence type="inferred from homology"/>
<dbReference type="GO" id="GO:0005886">
    <property type="term" value="C:plasma membrane"/>
    <property type="evidence" value="ECO:0007669"/>
    <property type="project" value="TreeGrafter"/>
</dbReference>
<feature type="domain" description="Acyl-CoA dehydrogenase/oxidase N-terminal" evidence="8">
    <location>
        <begin position="404"/>
        <end position="487"/>
    </location>
</feature>
<dbReference type="Pfam" id="PF02770">
    <property type="entry name" value="Acyl-CoA_dh_M"/>
    <property type="match status" value="1"/>
</dbReference>
<evidence type="ECO:0000256" key="5">
    <source>
        <dbReference type="ARBA" id="ARBA00023002"/>
    </source>
</evidence>
<evidence type="ECO:0000259" key="8">
    <source>
        <dbReference type="Pfam" id="PF02771"/>
    </source>
</evidence>
<organism evidence="9 10">
    <name type="scientific">Nocardia jinanensis</name>
    <dbReference type="NCBI Taxonomy" id="382504"/>
    <lineage>
        <taxon>Bacteria</taxon>
        <taxon>Bacillati</taxon>
        <taxon>Actinomycetota</taxon>
        <taxon>Actinomycetes</taxon>
        <taxon>Mycobacteriales</taxon>
        <taxon>Nocardiaceae</taxon>
        <taxon>Nocardia</taxon>
    </lineage>
</organism>
<sequence>MKPITAAADTEDQQSLADALAQLFNKDWNEGAAHKAIAEPETLSERPLWSKLAALGVAGLPIPQERGGSGGRWSDLALALEVCGAAIAPTPAVAVAGTLGALGILDPDTVAPTLADIAAGDTVATIAWTPRDELWGAPGGFRATGDDDTVAVTGDAQLVLSPEADIVLVLAEHPSGPVLVAVSRTAIGADMQRTPGLDLLRPLGALHLDHAEGTVLARGDIALRAVRRSLVTAAGALSSELVGLAAQCLQGAVAYAGQREQFGRVIGSFQAIKHKLADMLAGVELARAASRNVAELLDTAASDDALDDAVALALLESVAVAKRVSADYIQVLGGVGYTWEHEAHLYYRRAGAAAPLFGGAVAHRNRLDPTTHTVGQSDPEGTQWPEGSAAAELAAHVRDLQPAYQQKWGDDDSFAARLDWQRRLHETGWIAPQWPAEFGGRGLGIVDQVTCDRVLAELRTPLLAGILGVNNVAPTLMRYGTTEQQQHLRAIQSGAEIWCQGFSEPGAGSDLAGLRTKAVLDGDEFVIDGQKIWTSEGMEATHCLLLVRTDPQAPPHKGISALLVPMDTLGITRRPITQITGEGGFAEVFFDSVRVPRSALLGPLHEGWKVTMTTLGFERAGVIVLAAGLEQSVYDVVAALADHDLDSSTRAELTDRLVEARALGLLGKRALGKIADGGAPGAEHSVIKLVWSLTMQAIGDTHLAALGLDGITAARGRVAQRAYLSSRVATIAGGTTEVMRNILAERVLGLPK</sequence>
<comment type="similarity">
    <text evidence="2">Belongs to the acyl-CoA dehydrogenase family.</text>
</comment>
<feature type="domain" description="Acyl-CoA dehydrogenase/oxidase C-terminal" evidence="6">
    <location>
        <begin position="228"/>
        <end position="358"/>
    </location>
</feature>
<keyword evidence="4" id="KW-0274">FAD</keyword>
<dbReference type="InterPro" id="IPR036250">
    <property type="entry name" value="AcylCo_DH-like_C"/>
</dbReference>
<evidence type="ECO:0000256" key="1">
    <source>
        <dbReference type="ARBA" id="ARBA00001974"/>
    </source>
</evidence>
<keyword evidence="10" id="KW-1185">Reference proteome</keyword>
<comment type="caution">
    <text evidence="9">The sequence shown here is derived from an EMBL/GenBank/DDBJ whole genome shotgun (WGS) entry which is preliminary data.</text>
</comment>
<keyword evidence="5" id="KW-0560">Oxidoreductase</keyword>
<dbReference type="SUPFAM" id="SSF47203">
    <property type="entry name" value="Acyl-CoA dehydrogenase C-terminal domain-like"/>
    <property type="match status" value="2"/>
</dbReference>
<name>A0A917RKG1_9NOCA</name>
<dbReference type="Gene3D" id="2.40.110.10">
    <property type="entry name" value="Butyryl-CoA Dehydrogenase, subunit A, domain 2"/>
    <property type="match status" value="1"/>
</dbReference>
<dbReference type="InterPro" id="IPR009100">
    <property type="entry name" value="AcylCoA_DH/oxidase_NM_dom_sf"/>
</dbReference>
<keyword evidence="3" id="KW-0285">Flavoprotein</keyword>
<feature type="domain" description="Acyl-CoA dehydrogenase/oxidase N-terminal" evidence="8">
    <location>
        <begin position="10"/>
        <end position="102"/>
    </location>
</feature>
<evidence type="ECO:0000313" key="10">
    <source>
        <dbReference type="Proteomes" id="UP000638263"/>
    </source>
</evidence>
<feature type="domain" description="Acyl-CoA oxidase/dehydrogenase middle" evidence="7">
    <location>
        <begin position="499"/>
        <end position="593"/>
    </location>
</feature>
<dbReference type="InterPro" id="IPR006091">
    <property type="entry name" value="Acyl-CoA_Oxase/DH_mid-dom"/>
</dbReference>
<dbReference type="GO" id="GO:0016627">
    <property type="term" value="F:oxidoreductase activity, acting on the CH-CH group of donors"/>
    <property type="evidence" value="ECO:0007669"/>
    <property type="project" value="InterPro"/>
</dbReference>
<evidence type="ECO:0000256" key="2">
    <source>
        <dbReference type="ARBA" id="ARBA00009347"/>
    </source>
</evidence>
<dbReference type="EMBL" id="BMMH01000005">
    <property type="protein sequence ID" value="GGL12851.1"/>
    <property type="molecule type" value="Genomic_DNA"/>
</dbReference>
<dbReference type="Gene3D" id="1.10.540.10">
    <property type="entry name" value="Acyl-CoA dehydrogenase/oxidase, N-terminal domain"/>
    <property type="match status" value="2"/>
</dbReference>
<dbReference type="InterPro" id="IPR013786">
    <property type="entry name" value="AcylCoA_DH/ox_N"/>
</dbReference>
<evidence type="ECO:0000256" key="3">
    <source>
        <dbReference type="ARBA" id="ARBA00022630"/>
    </source>
</evidence>
<accession>A0A917RKG1</accession>
<protein>
    <submittedName>
        <fullName evidence="9">Acyl-CoA dehydrogenase</fullName>
    </submittedName>
</protein>
<evidence type="ECO:0000259" key="7">
    <source>
        <dbReference type="Pfam" id="PF02770"/>
    </source>
</evidence>
<dbReference type="InterPro" id="IPR009075">
    <property type="entry name" value="AcylCo_DH/oxidase_C"/>
</dbReference>
<evidence type="ECO:0000256" key="4">
    <source>
        <dbReference type="ARBA" id="ARBA00022827"/>
    </source>
</evidence>
<dbReference type="InterPro" id="IPR037069">
    <property type="entry name" value="AcylCoA_DH/ox_N_sf"/>
</dbReference>
<dbReference type="FunFam" id="2.40.110.10:FF:000011">
    <property type="entry name" value="Acyl-CoA dehydrogenase FadE34"/>
    <property type="match status" value="1"/>
</dbReference>
<evidence type="ECO:0000259" key="6">
    <source>
        <dbReference type="Pfam" id="PF00441"/>
    </source>
</evidence>
<dbReference type="GO" id="GO:0050660">
    <property type="term" value="F:flavin adenine dinucleotide binding"/>
    <property type="evidence" value="ECO:0007669"/>
    <property type="project" value="InterPro"/>
</dbReference>
<gene>
    <name evidence="9" type="primary">fadE34</name>
    <name evidence="9" type="ORF">GCM10011588_29110</name>
</gene>
<dbReference type="Proteomes" id="UP000638263">
    <property type="component" value="Unassembled WGS sequence"/>
</dbReference>
<dbReference type="Pfam" id="PF00441">
    <property type="entry name" value="Acyl-CoA_dh_1"/>
    <property type="match status" value="2"/>
</dbReference>
<dbReference type="AlphaFoldDB" id="A0A917RKG1"/>
<dbReference type="RefSeq" id="WP_062997696.1">
    <property type="nucleotide sequence ID" value="NZ_BMMH01000005.1"/>
</dbReference>
<dbReference type="InterPro" id="IPR046373">
    <property type="entry name" value="Acyl-CoA_Oxase/DH_mid-dom_sf"/>
</dbReference>
<comment type="cofactor">
    <cofactor evidence="1">
        <name>FAD</name>
        <dbReference type="ChEBI" id="CHEBI:57692"/>
    </cofactor>
</comment>
<dbReference type="Gene3D" id="1.20.140.10">
    <property type="entry name" value="Butyryl-CoA Dehydrogenase, subunit A, domain 3"/>
    <property type="match status" value="2"/>
</dbReference>
<dbReference type="Pfam" id="PF02771">
    <property type="entry name" value="Acyl-CoA_dh_N"/>
    <property type="match status" value="2"/>
</dbReference>
<reference evidence="9" key="2">
    <citation type="submission" date="2020-09" db="EMBL/GenBank/DDBJ databases">
        <authorList>
            <person name="Sun Q."/>
            <person name="Zhou Y."/>
        </authorList>
    </citation>
    <scope>NUCLEOTIDE SEQUENCE</scope>
    <source>
        <strain evidence="9">CGMCC 4.3508</strain>
    </source>
</reference>
<dbReference type="PANTHER" id="PTHR43292">
    <property type="entry name" value="ACYL-COA DEHYDROGENASE"/>
    <property type="match status" value="1"/>
</dbReference>
<dbReference type="PANTHER" id="PTHR43292:SF3">
    <property type="entry name" value="ACYL-COA DEHYDROGENASE FADE29"/>
    <property type="match status" value="1"/>
</dbReference>
<dbReference type="SUPFAM" id="SSF56645">
    <property type="entry name" value="Acyl-CoA dehydrogenase NM domain-like"/>
    <property type="match status" value="2"/>
</dbReference>
<evidence type="ECO:0000313" key="9">
    <source>
        <dbReference type="EMBL" id="GGL12851.1"/>
    </source>
</evidence>
<reference evidence="9" key="1">
    <citation type="journal article" date="2014" name="Int. J. Syst. Evol. Microbiol.">
        <title>Complete genome sequence of Corynebacterium casei LMG S-19264T (=DSM 44701T), isolated from a smear-ripened cheese.</title>
        <authorList>
            <consortium name="US DOE Joint Genome Institute (JGI-PGF)"/>
            <person name="Walter F."/>
            <person name="Albersmeier A."/>
            <person name="Kalinowski J."/>
            <person name="Ruckert C."/>
        </authorList>
    </citation>
    <scope>NUCLEOTIDE SEQUENCE</scope>
    <source>
        <strain evidence="9">CGMCC 4.3508</strain>
    </source>
</reference>
<feature type="domain" description="Acyl-CoA dehydrogenase/oxidase C-terminal" evidence="6">
    <location>
        <begin position="606"/>
        <end position="748"/>
    </location>
</feature>
<dbReference type="InterPro" id="IPR052161">
    <property type="entry name" value="Mycobact_Acyl-CoA_DH"/>
</dbReference>